<feature type="compositionally biased region" description="Basic and acidic residues" evidence="1">
    <location>
        <begin position="303"/>
        <end position="314"/>
    </location>
</feature>
<protein>
    <submittedName>
        <fullName evidence="2">Uncharacterized protein</fullName>
    </submittedName>
</protein>
<feature type="region of interest" description="Disordered" evidence="1">
    <location>
        <begin position="1"/>
        <end position="99"/>
    </location>
</feature>
<feature type="region of interest" description="Disordered" evidence="1">
    <location>
        <begin position="278"/>
        <end position="364"/>
    </location>
</feature>
<organism evidence="2 3">
    <name type="scientific">Choiromyces venosus 120613-1</name>
    <dbReference type="NCBI Taxonomy" id="1336337"/>
    <lineage>
        <taxon>Eukaryota</taxon>
        <taxon>Fungi</taxon>
        <taxon>Dikarya</taxon>
        <taxon>Ascomycota</taxon>
        <taxon>Pezizomycotina</taxon>
        <taxon>Pezizomycetes</taxon>
        <taxon>Pezizales</taxon>
        <taxon>Tuberaceae</taxon>
        <taxon>Choiromyces</taxon>
    </lineage>
</organism>
<evidence type="ECO:0000256" key="1">
    <source>
        <dbReference type="SAM" id="MobiDB-lite"/>
    </source>
</evidence>
<evidence type="ECO:0000313" key="3">
    <source>
        <dbReference type="Proteomes" id="UP000276215"/>
    </source>
</evidence>
<gene>
    <name evidence="2" type="ORF">L873DRAFT_1695452</name>
</gene>
<accession>A0A3N4JD44</accession>
<proteinExistence type="predicted"/>
<feature type="non-terminal residue" evidence="2">
    <location>
        <position position="1"/>
    </location>
</feature>
<evidence type="ECO:0000313" key="2">
    <source>
        <dbReference type="EMBL" id="RPA96179.1"/>
    </source>
</evidence>
<keyword evidence="3" id="KW-1185">Reference proteome</keyword>
<dbReference type="Proteomes" id="UP000276215">
    <property type="component" value="Unassembled WGS sequence"/>
</dbReference>
<dbReference type="EMBL" id="ML120417">
    <property type="protein sequence ID" value="RPA96179.1"/>
    <property type="molecule type" value="Genomic_DNA"/>
</dbReference>
<reference evidence="2 3" key="1">
    <citation type="journal article" date="2018" name="Nat. Ecol. Evol.">
        <title>Pezizomycetes genomes reveal the molecular basis of ectomycorrhizal truffle lifestyle.</title>
        <authorList>
            <person name="Murat C."/>
            <person name="Payen T."/>
            <person name="Noel B."/>
            <person name="Kuo A."/>
            <person name="Morin E."/>
            <person name="Chen J."/>
            <person name="Kohler A."/>
            <person name="Krizsan K."/>
            <person name="Balestrini R."/>
            <person name="Da Silva C."/>
            <person name="Montanini B."/>
            <person name="Hainaut M."/>
            <person name="Levati E."/>
            <person name="Barry K.W."/>
            <person name="Belfiori B."/>
            <person name="Cichocki N."/>
            <person name="Clum A."/>
            <person name="Dockter R.B."/>
            <person name="Fauchery L."/>
            <person name="Guy J."/>
            <person name="Iotti M."/>
            <person name="Le Tacon F."/>
            <person name="Lindquist E.A."/>
            <person name="Lipzen A."/>
            <person name="Malagnac F."/>
            <person name="Mello A."/>
            <person name="Molinier V."/>
            <person name="Miyauchi S."/>
            <person name="Poulain J."/>
            <person name="Riccioni C."/>
            <person name="Rubini A."/>
            <person name="Sitrit Y."/>
            <person name="Splivallo R."/>
            <person name="Traeger S."/>
            <person name="Wang M."/>
            <person name="Zifcakova L."/>
            <person name="Wipf D."/>
            <person name="Zambonelli A."/>
            <person name="Paolocci F."/>
            <person name="Nowrousian M."/>
            <person name="Ottonello S."/>
            <person name="Baldrian P."/>
            <person name="Spatafora J.W."/>
            <person name="Henrissat B."/>
            <person name="Nagy L.G."/>
            <person name="Aury J.M."/>
            <person name="Wincker P."/>
            <person name="Grigoriev I.V."/>
            <person name="Bonfante P."/>
            <person name="Martin F.M."/>
        </authorList>
    </citation>
    <scope>NUCLEOTIDE SEQUENCE [LARGE SCALE GENOMIC DNA]</scope>
    <source>
        <strain evidence="2 3">120613-1</strain>
    </source>
</reference>
<feature type="compositionally biased region" description="Basic and acidic residues" evidence="1">
    <location>
        <begin position="28"/>
        <end position="49"/>
    </location>
</feature>
<name>A0A3N4JD44_9PEZI</name>
<sequence>ENTFSPSTPRAGLLGKPNSRGNLSGEHTCVHEKRGSRDVMEHNGVRKDASLPAPVTHKKNYEKQPRRKMKDAKRGIEGHMRKRKRDRREVEDSVGKIRQKRARAEGHLLQRVLSPGGNDRDRLTLPPTYKTGLFKKGRASCPVKTGVPDLIFSEMRFLAEAENDRGTLNKGSVVSRNEEGTSMALALEASHSHGTQKSSEMAGLNQRVHNRELLERKRAKDRVLSKKHNLIKIGCRTSETSRGSSLTSKKSLLGSDGDIRRYFSGQPALACANLASSEITPGQKSQKKTKSAAVNSNLAGSSKDLRKIPEEKVGDYMLGKSRTASDSTAARESERRGTPQNGQDGELVTQELGGKRTNSRNDGQYKKVRNNILSKPQPAHYGLLVLTYSRGNCHLRRFLLSYAYVQRRPRSQGTPGI</sequence>
<dbReference type="AlphaFoldDB" id="A0A3N4JD44"/>
<dbReference type="OrthoDB" id="2537141at2759"/>
<dbReference type="STRING" id="1336337.A0A3N4JD44"/>